<proteinExistence type="predicted"/>
<evidence type="ECO:0000313" key="4">
    <source>
        <dbReference type="EMBL" id="KAA1132636.1"/>
    </source>
</evidence>
<dbReference type="EMBL" id="VSWC01000171">
    <property type="protein sequence ID" value="KAA1070882.1"/>
    <property type="molecule type" value="Genomic_DNA"/>
</dbReference>
<accession>A0A5B0S3B5</accession>
<dbReference type="EMBL" id="VDEP01000422">
    <property type="protein sequence ID" value="KAA1084959.1"/>
    <property type="molecule type" value="Genomic_DNA"/>
</dbReference>
<name>A0A5B0S3B5_PUCGR</name>
<dbReference type="EMBL" id="VDEP01000078">
    <property type="protein sequence ID" value="KAA1132636.1"/>
    <property type="molecule type" value="Genomic_DNA"/>
</dbReference>
<dbReference type="EMBL" id="VDEP01000389">
    <property type="protein sequence ID" value="KAA1090328.1"/>
    <property type="molecule type" value="Genomic_DNA"/>
</dbReference>
<evidence type="ECO:0000313" key="3">
    <source>
        <dbReference type="EMBL" id="KAA1090328.1"/>
    </source>
</evidence>
<dbReference type="AlphaFoldDB" id="A0A5B0S3B5"/>
<keyword evidence="5" id="KW-1185">Reference proteome</keyword>
<organism evidence="4 6">
    <name type="scientific">Puccinia graminis f. sp. tritici</name>
    <dbReference type="NCBI Taxonomy" id="56615"/>
    <lineage>
        <taxon>Eukaryota</taxon>
        <taxon>Fungi</taxon>
        <taxon>Dikarya</taxon>
        <taxon>Basidiomycota</taxon>
        <taxon>Pucciniomycotina</taxon>
        <taxon>Pucciniomycetes</taxon>
        <taxon>Pucciniales</taxon>
        <taxon>Pucciniaceae</taxon>
        <taxon>Puccinia</taxon>
    </lineage>
</organism>
<protein>
    <submittedName>
        <fullName evidence="4">Uncharacterized protein</fullName>
    </submittedName>
</protein>
<evidence type="ECO:0000313" key="1">
    <source>
        <dbReference type="EMBL" id="KAA1070882.1"/>
    </source>
</evidence>
<gene>
    <name evidence="1" type="ORF">PGT21_026451</name>
    <name evidence="2" type="ORF">PGTUg99_000796</name>
    <name evidence="3" type="ORF">PGTUg99_006006</name>
    <name evidence="4" type="ORF">PGTUg99_017644</name>
</gene>
<reference evidence="5 6" key="1">
    <citation type="submission" date="2019-05" db="EMBL/GenBank/DDBJ databases">
        <title>Emergence of the Ug99 lineage of the wheat stem rust pathogen through somatic hybridization.</title>
        <authorList>
            <person name="Li F."/>
            <person name="Upadhyaya N.M."/>
            <person name="Sperschneider J."/>
            <person name="Matny O."/>
            <person name="Nguyen-Phuc H."/>
            <person name="Mago R."/>
            <person name="Raley C."/>
            <person name="Miller M.E."/>
            <person name="Silverstein K.A.T."/>
            <person name="Henningsen E."/>
            <person name="Hirsch C.D."/>
            <person name="Visser B."/>
            <person name="Pretorius Z.A."/>
            <person name="Steffenson B.J."/>
            <person name="Schwessinger B."/>
            <person name="Dodds P.N."/>
            <person name="Figueroa M."/>
        </authorList>
    </citation>
    <scope>NUCLEOTIDE SEQUENCE [LARGE SCALE GENOMIC DNA]</scope>
    <source>
        <strain evidence="1">21-0</strain>
        <strain evidence="4 6">Ug99</strain>
    </source>
</reference>
<evidence type="ECO:0000313" key="5">
    <source>
        <dbReference type="Proteomes" id="UP000324748"/>
    </source>
</evidence>
<comment type="caution">
    <text evidence="4">The sequence shown here is derived from an EMBL/GenBank/DDBJ whole genome shotgun (WGS) entry which is preliminary data.</text>
</comment>
<sequence>MILYLCHTLIDCTSICAIDRWIPFSYPTSSFERVNIDSSLVHSLIDCFFLSAIETDGHSSCYSRSGSFSILRSKPPAFQVNVRIPFLSISFYEGVDINPLWARDCSLKRSQFDRLNFDFRDQNSKTTKLDQACRQRLPNSPILRRDLSFLTRSSIHIPTSTPFLLSTV</sequence>
<dbReference type="Proteomes" id="UP000324748">
    <property type="component" value="Unassembled WGS sequence"/>
</dbReference>
<dbReference type="Proteomes" id="UP000325313">
    <property type="component" value="Unassembled WGS sequence"/>
</dbReference>
<evidence type="ECO:0000313" key="2">
    <source>
        <dbReference type="EMBL" id="KAA1084959.1"/>
    </source>
</evidence>
<evidence type="ECO:0000313" key="6">
    <source>
        <dbReference type="Proteomes" id="UP000325313"/>
    </source>
</evidence>